<evidence type="ECO:0000313" key="1">
    <source>
        <dbReference type="EMBL" id="ATI17241.1"/>
    </source>
</evidence>
<sequence length="88" mass="10129">MKLIVKEAHKEDGMTVGPYQWIEKTDGTLYAWRFHRVMSIELYDRMVNELLDGKPPVGDSKDLAARKYLKFGIITDPSTLPSENKDTQ</sequence>
<proteinExistence type="predicted"/>
<protein>
    <submittedName>
        <fullName evidence="1">Uncharacterized protein</fullName>
    </submittedName>
</protein>
<accession>A0A291LD25</accession>
<reference evidence="1 2" key="1">
    <citation type="submission" date="2017-07" db="EMBL/GenBank/DDBJ databases">
        <title>In vitro design and evaluation of phage cocktails against multidrug-resistant Aeromonas salmonicida.</title>
        <authorList>
            <person name="Chen L."/>
            <person name="Yuan S."/>
            <person name="Ma Y."/>
        </authorList>
    </citation>
    <scope>NUCLEOTIDE SEQUENCE [LARGE SCALE GENOMIC DNA]</scope>
</reference>
<name>A0A291LD25_9CAUD</name>
<dbReference type="EMBL" id="MF498773">
    <property type="protein sequence ID" value="ATI17241.1"/>
    <property type="molecule type" value="Genomic_DNA"/>
</dbReference>
<organism evidence="1 2">
    <name type="scientific">Aeromonas phage AS-szw</name>
    <dbReference type="NCBI Taxonomy" id="2026114"/>
    <lineage>
        <taxon>Viruses</taxon>
        <taxon>Duplodnaviria</taxon>
        <taxon>Heunggongvirae</taxon>
        <taxon>Uroviricota</taxon>
        <taxon>Caudoviricetes</taxon>
        <taxon>Pantevenvirales</taxon>
        <taxon>Straboviridae</taxon>
        <taxon>Emmerichvirinae</taxon>
        <taxon>Ceceduovirus</taxon>
        <taxon>Ceceduovirus aszj</taxon>
    </lineage>
</organism>
<evidence type="ECO:0000313" key="2">
    <source>
        <dbReference type="Proteomes" id="UP000230211"/>
    </source>
</evidence>
<dbReference type="Proteomes" id="UP000230211">
    <property type="component" value="Segment"/>
</dbReference>